<comment type="caution">
    <text evidence="2">The sequence shown here is derived from an EMBL/GenBank/DDBJ whole genome shotgun (WGS) entry which is preliminary data.</text>
</comment>
<protein>
    <recommendedName>
        <fullName evidence="1">Thiopeptide-type bacteriocin biosynthesis domain-containing protein</fullName>
    </recommendedName>
</protein>
<dbReference type="Proteomes" id="UP000466345">
    <property type="component" value="Unassembled WGS sequence"/>
</dbReference>
<dbReference type="InterPro" id="IPR023809">
    <property type="entry name" value="Thiopep_bacteriocin_synth_dom"/>
</dbReference>
<reference evidence="2 3" key="1">
    <citation type="submission" date="2019-10" db="EMBL/GenBank/DDBJ databases">
        <title>Streptomyces smaragdinus sp. nov. and Streptomyces fabii sp. nov., isolated from the gut of fungus growing-termite Macrotermes natalensis.</title>
        <authorList>
            <person name="Schwitalla J."/>
            <person name="Benndorf R."/>
            <person name="Martin K."/>
            <person name="De Beer W."/>
            <person name="Kaster A.-K."/>
            <person name="Vollmers J."/>
            <person name="Poulsen M."/>
            <person name="Beemelmanns C."/>
        </authorList>
    </citation>
    <scope>NUCLEOTIDE SEQUENCE [LARGE SCALE GENOMIC DNA]</scope>
    <source>
        <strain evidence="2 3">RB5</strain>
    </source>
</reference>
<evidence type="ECO:0000313" key="2">
    <source>
        <dbReference type="EMBL" id="MQY12496.1"/>
    </source>
</evidence>
<proteinExistence type="predicted"/>
<gene>
    <name evidence="2" type="ORF">SRB5_26300</name>
</gene>
<dbReference type="RefSeq" id="WP_153452116.1">
    <property type="nucleotide sequence ID" value="NZ_WEGJ01000007.1"/>
</dbReference>
<evidence type="ECO:0000313" key="3">
    <source>
        <dbReference type="Proteomes" id="UP000466345"/>
    </source>
</evidence>
<feature type="domain" description="Thiopeptide-type bacteriocin biosynthesis" evidence="1">
    <location>
        <begin position="18"/>
        <end position="294"/>
    </location>
</feature>
<organism evidence="2 3">
    <name type="scientific">Streptomyces smaragdinus</name>
    <dbReference type="NCBI Taxonomy" id="2585196"/>
    <lineage>
        <taxon>Bacteria</taxon>
        <taxon>Bacillati</taxon>
        <taxon>Actinomycetota</taxon>
        <taxon>Actinomycetes</taxon>
        <taxon>Kitasatosporales</taxon>
        <taxon>Streptomycetaceae</taxon>
        <taxon>Streptomyces</taxon>
    </lineage>
</organism>
<evidence type="ECO:0000259" key="1">
    <source>
        <dbReference type="Pfam" id="PF14028"/>
    </source>
</evidence>
<dbReference type="EMBL" id="WEGJ01000007">
    <property type="protein sequence ID" value="MQY12496.1"/>
    <property type="molecule type" value="Genomic_DNA"/>
</dbReference>
<dbReference type="AlphaFoldDB" id="A0A7K0CGH4"/>
<dbReference type="OrthoDB" id="3607295at2"/>
<dbReference type="Pfam" id="PF14028">
    <property type="entry name" value="Lant_dehydr_C"/>
    <property type="match status" value="1"/>
</dbReference>
<accession>A0A7K0CGH4</accession>
<sequence>MTGPLPTVAATVWSPWHLHLASDARTLADRVVTDVVAPLVAAVGDRPWFFIRYWQAGPHVRLRIGDLDESMFEFVENTLRKRLEAVGELTGEERPVSEADYRAGAARLAADRRGTDREVAELLAPGVHRARYEPEYERYGGELLMPRTERLFQLSSELVAGMLPRLTGSGKRAAVALRATMSAAAALGDTAAQADFYARGLAAWRDAALDNGFPAGYLEQLCRPAAEAGAGARVDPAAHGAFAGWHTALLELARAARRGGGPHPGRIVSSHVHMIHNRLGLGMAEELRTYAWLAGSLPGAVPS</sequence>
<keyword evidence="3" id="KW-1185">Reference proteome</keyword>
<dbReference type="NCBIfam" id="TIGR03891">
    <property type="entry name" value="thiopep_ocin"/>
    <property type="match status" value="1"/>
</dbReference>
<name>A0A7K0CGH4_9ACTN</name>